<dbReference type="AlphaFoldDB" id="A0A8S1LBZ8"/>
<feature type="compositionally biased region" description="Polar residues" evidence="4">
    <location>
        <begin position="1"/>
        <end position="21"/>
    </location>
</feature>
<evidence type="ECO:0000313" key="7">
    <source>
        <dbReference type="Proteomes" id="UP000692954"/>
    </source>
</evidence>
<dbReference type="Pfam" id="PF03638">
    <property type="entry name" value="TCR"/>
    <property type="match status" value="2"/>
</dbReference>
<evidence type="ECO:0000256" key="1">
    <source>
        <dbReference type="ARBA" id="ARBA00004123"/>
    </source>
</evidence>
<dbReference type="GO" id="GO:0005634">
    <property type="term" value="C:nucleus"/>
    <property type="evidence" value="ECO:0007669"/>
    <property type="project" value="UniProtKB-SubCell"/>
</dbReference>
<evidence type="ECO:0000313" key="6">
    <source>
        <dbReference type="EMBL" id="CAD8065508.1"/>
    </source>
</evidence>
<comment type="subcellular location">
    <subcellularLocation>
        <location evidence="1">Nucleus</location>
    </subcellularLocation>
</comment>
<dbReference type="EMBL" id="CAJJDN010000020">
    <property type="protein sequence ID" value="CAD8065508.1"/>
    <property type="molecule type" value="Genomic_DNA"/>
</dbReference>
<keyword evidence="3" id="KW-0539">Nucleus</keyword>
<dbReference type="InterPro" id="IPR028307">
    <property type="entry name" value="Lin-54_fam"/>
</dbReference>
<dbReference type="Proteomes" id="UP000692954">
    <property type="component" value="Unassembled WGS sequence"/>
</dbReference>
<evidence type="ECO:0000256" key="2">
    <source>
        <dbReference type="ARBA" id="ARBA00007267"/>
    </source>
</evidence>
<dbReference type="OrthoDB" id="293808at2759"/>
<dbReference type="InterPro" id="IPR033467">
    <property type="entry name" value="Tesmin/TSO1-like_CXC"/>
</dbReference>
<accession>A0A8S1LBZ8</accession>
<comment type="similarity">
    <text evidence="2">Belongs to the lin-54 family.</text>
</comment>
<evidence type="ECO:0000259" key="5">
    <source>
        <dbReference type="PROSITE" id="PS51634"/>
    </source>
</evidence>
<evidence type="ECO:0000256" key="4">
    <source>
        <dbReference type="SAM" id="MobiDB-lite"/>
    </source>
</evidence>
<gene>
    <name evidence="6" type="ORF">PSON_ATCC_30995.1.T0200242</name>
</gene>
<proteinExistence type="inferred from homology"/>
<dbReference type="InterPro" id="IPR005172">
    <property type="entry name" value="CRC"/>
</dbReference>
<evidence type="ECO:0000256" key="3">
    <source>
        <dbReference type="ARBA" id="ARBA00023242"/>
    </source>
</evidence>
<dbReference type="PANTHER" id="PTHR12446">
    <property type="entry name" value="TESMIN/TSO1-RELATED"/>
    <property type="match status" value="1"/>
</dbReference>
<dbReference type="GO" id="GO:0006355">
    <property type="term" value="P:regulation of DNA-templated transcription"/>
    <property type="evidence" value="ECO:0007669"/>
    <property type="project" value="TreeGrafter"/>
</dbReference>
<organism evidence="6 7">
    <name type="scientific">Paramecium sonneborni</name>
    <dbReference type="NCBI Taxonomy" id="65129"/>
    <lineage>
        <taxon>Eukaryota</taxon>
        <taxon>Sar</taxon>
        <taxon>Alveolata</taxon>
        <taxon>Ciliophora</taxon>
        <taxon>Intramacronucleata</taxon>
        <taxon>Oligohymenophorea</taxon>
        <taxon>Peniculida</taxon>
        <taxon>Parameciidae</taxon>
        <taxon>Paramecium</taxon>
    </lineage>
</organism>
<keyword evidence="7" id="KW-1185">Reference proteome</keyword>
<reference evidence="6" key="1">
    <citation type="submission" date="2021-01" db="EMBL/GenBank/DDBJ databases">
        <authorList>
            <consortium name="Genoscope - CEA"/>
            <person name="William W."/>
        </authorList>
    </citation>
    <scope>NUCLEOTIDE SEQUENCE</scope>
</reference>
<comment type="caution">
    <text evidence="6">The sequence shown here is derived from an EMBL/GenBank/DDBJ whole genome shotgun (WGS) entry which is preliminary data.</text>
</comment>
<sequence>MNSQFSSQPKVEEQNAQQQPFTLPPLPKQDGIQYYPIFYIKQNNLPTHPNLQQLPTDHQNCWFVCHPLLQNDPFFPDISNFSQQTHKTQTFTPEIPIKIEDDEEIKQSNLKQHSQQQQQNLNNFQIKNKKQKDSNKFKRNVDNFQDLEILPCNCSQSNCLKRYCACFHSGRMCLDECQCKDCKNCSDFSEERDEAINHVYKKCHRDKKVPVNELLSLQMSYGCKCKSTGCQKKYCECFKRGQICGELCSCEDCLNIPISLSQKDLKRKKTVLK</sequence>
<feature type="region of interest" description="Disordered" evidence="4">
    <location>
        <begin position="1"/>
        <end position="27"/>
    </location>
</feature>
<dbReference type="PANTHER" id="PTHR12446:SF34">
    <property type="entry name" value="PROTEIN LIN-54 HOMOLOG"/>
    <property type="match status" value="1"/>
</dbReference>
<feature type="domain" description="CRC" evidence="5">
    <location>
        <begin position="148"/>
        <end position="258"/>
    </location>
</feature>
<name>A0A8S1LBZ8_9CILI</name>
<dbReference type="PROSITE" id="PS51634">
    <property type="entry name" value="CRC"/>
    <property type="match status" value="1"/>
</dbReference>
<protein>
    <recommendedName>
        <fullName evidence="5">CRC domain-containing protein</fullName>
    </recommendedName>
</protein>
<dbReference type="SMART" id="SM01114">
    <property type="entry name" value="CXC"/>
    <property type="match status" value="2"/>
</dbReference>